<dbReference type="PANTHER" id="PTHR48449">
    <property type="entry name" value="DUF1985 DOMAIN-CONTAINING PROTEIN"/>
    <property type="match status" value="1"/>
</dbReference>
<reference evidence="3" key="2">
    <citation type="submission" date="2025-08" db="UniProtKB">
        <authorList>
            <consortium name="RefSeq"/>
        </authorList>
    </citation>
    <scope>IDENTIFICATION</scope>
    <source>
        <tissue evidence="3">Leaf</tissue>
    </source>
</reference>
<keyword evidence="2" id="KW-1185">Reference proteome</keyword>
<dbReference type="GeneID" id="130511378"/>
<dbReference type="OrthoDB" id="1110842at2759"/>
<evidence type="ECO:0000259" key="1">
    <source>
        <dbReference type="Pfam" id="PF09331"/>
    </source>
</evidence>
<dbReference type="PANTHER" id="PTHR48449:SF1">
    <property type="entry name" value="DUF1985 DOMAIN-CONTAINING PROTEIN"/>
    <property type="match status" value="1"/>
</dbReference>
<accession>A0A9W3DKU6</accession>
<protein>
    <submittedName>
        <fullName evidence="3">Uncharacterized protein LOC130511378</fullName>
    </submittedName>
</protein>
<dbReference type="RefSeq" id="XP_056864318.1">
    <property type="nucleotide sequence ID" value="XM_057008338.1"/>
</dbReference>
<sequence>MGMWMLLLRTVRIVKEKEAWFAVNGCPIRYGTREHALISGLNCRNYPLNYKQSGGTNFVKKYFGHRVVRYHHVKAMVQEGMEPGRDRLKLLVLYFLSSVIVGQRRAGEDAPPVEPFLLRAVDDLNLCKTFPWGRLSFDYMLRQISNTMSHFDGEVKEGMIWPVPGFSSNGGKCICLFLAFEAIEKLGEKF</sequence>
<feature type="domain" description="DUF1985" evidence="1">
    <location>
        <begin position="7"/>
        <end position="142"/>
    </location>
</feature>
<dbReference type="AlphaFoldDB" id="A0A9W3DKU6"/>
<name>A0A9W3DKU6_RAPSA</name>
<evidence type="ECO:0000313" key="2">
    <source>
        <dbReference type="Proteomes" id="UP000504610"/>
    </source>
</evidence>
<dbReference type="InterPro" id="IPR015410">
    <property type="entry name" value="DUF1985"/>
</dbReference>
<evidence type="ECO:0000313" key="3">
    <source>
        <dbReference type="RefSeq" id="XP_056864318.1"/>
    </source>
</evidence>
<organism evidence="2 3">
    <name type="scientific">Raphanus sativus</name>
    <name type="common">Radish</name>
    <name type="synonym">Raphanus raphanistrum var. sativus</name>
    <dbReference type="NCBI Taxonomy" id="3726"/>
    <lineage>
        <taxon>Eukaryota</taxon>
        <taxon>Viridiplantae</taxon>
        <taxon>Streptophyta</taxon>
        <taxon>Embryophyta</taxon>
        <taxon>Tracheophyta</taxon>
        <taxon>Spermatophyta</taxon>
        <taxon>Magnoliopsida</taxon>
        <taxon>eudicotyledons</taxon>
        <taxon>Gunneridae</taxon>
        <taxon>Pentapetalae</taxon>
        <taxon>rosids</taxon>
        <taxon>malvids</taxon>
        <taxon>Brassicales</taxon>
        <taxon>Brassicaceae</taxon>
        <taxon>Brassiceae</taxon>
        <taxon>Raphanus</taxon>
    </lineage>
</organism>
<proteinExistence type="predicted"/>
<dbReference type="Proteomes" id="UP000504610">
    <property type="component" value="Chromosome 4"/>
</dbReference>
<dbReference type="KEGG" id="rsz:130511378"/>
<reference evidence="2" key="1">
    <citation type="journal article" date="2019" name="Database">
        <title>The radish genome database (RadishGD): an integrated information resource for radish genomics.</title>
        <authorList>
            <person name="Yu H.J."/>
            <person name="Baek S."/>
            <person name="Lee Y.J."/>
            <person name="Cho A."/>
            <person name="Mun J.H."/>
        </authorList>
    </citation>
    <scope>NUCLEOTIDE SEQUENCE [LARGE SCALE GENOMIC DNA]</scope>
    <source>
        <strain evidence="2">cv. WK10039</strain>
    </source>
</reference>
<gene>
    <name evidence="3" type="primary">LOC130511378</name>
</gene>
<dbReference type="Pfam" id="PF09331">
    <property type="entry name" value="DUF1985"/>
    <property type="match status" value="1"/>
</dbReference>